<feature type="chain" id="PRO_5020941753" evidence="4">
    <location>
        <begin position="20"/>
        <end position="383"/>
    </location>
</feature>
<dbReference type="RefSeq" id="WP_128769526.1">
    <property type="nucleotide sequence ID" value="NZ_RXOC01000006.1"/>
</dbReference>
<accession>A0A4Q0M9K0</accession>
<keyword evidence="4" id="KW-0732">Signal</keyword>
<dbReference type="PROSITE" id="PS50005">
    <property type="entry name" value="TPR"/>
    <property type="match status" value="1"/>
</dbReference>
<keyword evidence="1" id="KW-0677">Repeat</keyword>
<keyword evidence="2 3" id="KW-0802">TPR repeat</keyword>
<dbReference type="AlphaFoldDB" id="A0A4Q0M9K0"/>
<dbReference type="SUPFAM" id="SSF48452">
    <property type="entry name" value="TPR-like"/>
    <property type="match status" value="1"/>
</dbReference>
<evidence type="ECO:0000256" key="1">
    <source>
        <dbReference type="ARBA" id="ARBA00022737"/>
    </source>
</evidence>
<feature type="repeat" description="TPR" evidence="3">
    <location>
        <begin position="158"/>
        <end position="191"/>
    </location>
</feature>
<dbReference type="SMART" id="SM00028">
    <property type="entry name" value="TPR"/>
    <property type="match status" value="5"/>
</dbReference>
<dbReference type="InterPro" id="IPR011990">
    <property type="entry name" value="TPR-like_helical_dom_sf"/>
</dbReference>
<protein>
    <submittedName>
        <fullName evidence="5">Tetratricopeptide repeat protein</fullName>
    </submittedName>
</protein>
<reference evidence="5 6" key="1">
    <citation type="submission" date="2018-12" db="EMBL/GenBank/DDBJ databases">
        <title>The Draft Genome Sequence of the Soil Bacterium Pedobacter tournemirensis R1.</title>
        <authorList>
            <person name="He J."/>
        </authorList>
    </citation>
    <scope>NUCLEOTIDE SEQUENCE [LARGE SCALE GENOMIC DNA]</scope>
    <source>
        <strain evidence="5 6">R1</strain>
    </source>
</reference>
<evidence type="ECO:0000256" key="4">
    <source>
        <dbReference type="SAM" id="SignalP"/>
    </source>
</evidence>
<name>A0A4Q0M9K0_9SPHI</name>
<proteinExistence type="predicted"/>
<dbReference type="Gene3D" id="1.25.40.10">
    <property type="entry name" value="Tetratricopeptide repeat domain"/>
    <property type="match status" value="3"/>
</dbReference>
<dbReference type="Pfam" id="PF13181">
    <property type="entry name" value="TPR_8"/>
    <property type="match status" value="3"/>
</dbReference>
<evidence type="ECO:0000256" key="2">
    <source>
        <dbReference type="ARBA" id="ARBA00022803"/>
    </source>
</evidence>
<evidence type="ECO:0000313" key="5">
    <source>
        <dbReference type="EMBL" id="RXF69824.1"/>
    </source>
</evidence>
<evidence type="ECO:0000256" key="3">
    <source>
        <dbReference type="PROSITE-ProRule" id="PRU00339"/>
    </source>
</evidence>
<dbReference type="PANTHER" id="PTHR45586">
    <property type="entry name" value="TPR REPEAT-CONTAINING PROTEIN PA4667"/>
    <property type="match status" value="1"/>
</dbReference>
<comment type="caution">
    <text evidence="5">The sequence shown here is derived from an EMBL/GenBank/DDBJ whole genome shotgun (WGS) entry which is preliminary data.</text>
</comment>
<gene>
    <name evidence="5" type="ORF">EKH83_11290</name>
</gene>
<feature type="signal peptide" evidence="4">
    <location>
        <begin position="1"/>
        <end position="19"/>
    </location>
</feature>
<dbReference type="PANTHER" id="PTHR45586:SF1">
    <property type="entry name" value="LIPOPOLYSACCHARIDE ASSEMBLY PROTEIN B"/>
    <property type="match status" value="1"/>
</dbReference>
<dbReference type="InterPro" id="IPR051012">
    <property type="entry name" value="CellSynth/LPSAsmb/PSIAsmb"/>
</dbReference>
<sequence length="383" mass="43764">MIKTILPVLLIVLAINTNAQTPRALDNEKLLDLMQSQRYQEAALFIKSVYHDSVSDDKALARLAYCNYMAGNLAEAERNYTALYDKDTLNNTLLSNLANVQLKRGNYHQATYYLKKLVLRDTLNFTVYKQLGQIGEITGDSNTVGYLSRANHLNSYDADVAYDLANLYIQTKQFEKADTVLSNAIKADTTNLLLIRTKAKLAYSRDSWTELVQLCTKLIKAGDGSMIVINWLGEGYYYIKQYKKCIETFQSIEKLGLEKESSLYFTAKSYKNLNDHSNAVKYFRKTIQSSISPNAGNYYTEAGDSQEKLKQTTGALNSYLKSLQFEENAFTYYMIANLYDQALKNKQKAAIYFRKFLKTAVSQNAKQRPYIVYAETRLREITK</sequence>
<dbReference type="InterPro" id="IPR019734">
    <property type="entry name" value="TPR_rpt"/>
</dbReference>
<organism evidence="5 6">
    <name type="scientific">Arcticibacter tournemirensis</name>
    <dbReference type="NCBI Taxonomy" id="699437"/>
    <lineage>
        <taxon>Bacteria</taxon>
        <taxon>Pseudomonadati</taxon>
        <taxon>Bacteroidota</taxon>
        <taxon>Sphingobacteriia</taxon>
        <taxon>Sphingobacteriales</taxon>
        <taxon>Sphingobacteriaceae</taxon>
        <taxon>Arcticibacter</taxon>
    </lineage>
</organism>
<dbReference type="Proteomes" id="UP000290848">
    <property type="component" value="Unassembled WGS sequence"/>
</dbReference>
<dbReference type="EMBL" id="RXOC01000006">
    <property type="protein sequence ID" value="RXF69824.1"/>
    <property type="molecule type" value="Genomic_DNA"/>
</dbReference>
<evidence type="ECO:0000313" key="6">
    <source>
        <dbReference type="Proteomes" id="UP000290848"/>
    </source>
</evidence>